<feature type="transmembrane region" description="Helical" evidence="9">
    <location>
        <begin position="551"/>
        <end position="577"/>
    </location>
</feature>
<keyword evidence="2" id="KW-1003">Cell membrane</keyword>
<dbReference type="Proteomes" id="UP000320672">
    <property type="component" value="Chromosome"/>
</dbReference>
<evidence type="ECO:0000256" key="7">
    <source>
        <dbReference type="ARBA" id="ARBA00022989"/>
    </source>
</evidence>
<dbReference type="AlphaFoldDB" id="A0A517M9N6"/>
<dbReference type="GO" id="GO:0006493">
    <property type="term" value="P:protein O-linked glycosylation"/>
    <property type="evidence" value="ECO:0007669"/>
    <property type="project" value="InterPro"/>
</dbReference>
<feature type="transmembrane region" description="Helical" evidence="9">
    <location>
        <begin position="407"/>
        <end position="427"/>
    </location>
</feature>
<feature type="transmembrane region" description="Helical" evidence="9">
    <location>
        <begin position="679"/>
        <end position="700"/>
    </location>
</feature>
<dbReference type="CDD" id="cd04179">
    <property type="entry name" value="DPM_DPG-synthase_like"/>
    <property type="match status" value="1"/>
</dbReference>
<dbReference type="OrthoDB" id="9815691at2"/>
<dbReference type="InterPro" id="IPR001173">
    <property type="entry name" value="Glyco_trans_2-like"/>
</dbReference>
<dbReference type="Pfam" id="PF02366">
    <property type="entry name" value="PMT"/>
    <property type="match status" value="1"/>
</dbReference>
<keyword evidence="3 12" id="KW-0328">Glycosyltransferase</keyword>
<dbReference type="PANTHER" id="PTHR48090">
    <property type="entry name" value="UNDECAPRENYL-PHOSPHATE 4-DEOXY-4-FORMAMIDO-L-ARABINOSE TRANSFERASE-RELATED"/>
    <property type="match status" value="1"/>
</dbReference>
<dbReference type="InterPro" id="IPR029044">
    <property type="entry name" value="Nucleotide-diphossugar_trans"/>
</dbReference>
<evidence type="ECO:0000256" key="1">
    <source>
        <dbReference type="ARBA" id="ARBA00004127"/>
    </source>
</evidence>
<dbReference type="InterPro" id="IPR050256">
    <property type="entry name" value="Glycosyltransferase_2"/>
</dbReference>
<keyword evidence="5 9" id="KW-0812">Transmembrane</keyword>
<accession>A0A517M9N6</accession>
<dbReference type="Pfam" id="PF00535">
    <property type="entry name" value="Glycos_transf_2"/>
    <property type="match status" value="1"/>
</dbReference>
<keyword evidence="7 9" id="KW-1133">Transmembrane helix</keyword>
<dbReference type="PANTHER" id="PTHR48090:SF3">
    <property type="entry name" value="UNDECAPRENYL-PHOSPHATE 4-DEOXY-4-FORMAMIDO-L-ARABINOSE TRANSFERASE"/>
    <property type="match status" value="1"/>
</dbReference>
<evidence type="ECO:0000256" key="2">
    <source>
        <dbReference type="ARBA" id="ARBA00022475"/>
    </source>
</evidence>
<evidence type="ECO:0000256" key="6">
    <source>
        <dbReference type="ARBA" id="ARBA00022985"/>
    </source>
</evidence>
<keyword evidence="4 12" id="KW-0808">Transferase</keyword>
<feature type="transmembrane region" description="Helical" evidence="9">
    <location>
        <begin position="707"/>
        <end position="725"/>
    </location>
</feature>
<organism evidence="12 13">
    <name type="scientific">Roseimaritima multifibrata</name>
    <dbReference type="NCBI Taxonomy" id="1930274"/>
    <lineage>
        <taxon>Bacteria</taxon>
        <taxon>Pseudomonadati</taxon>
        <taxon>Planctomycetota</taxon>
        <taxon>Planctomycetia</taxon>
        <taxon>Pirellulales</taxon>
        <taxon>Pirellulaceae</taxon>
        <taxon>Roseimaritima</taxon>
    </lineage>
</organism>
<feature type="transmembrane region" description="Helical" evidence="9">
    <location>
        <begin position="284"/>
        <end position="303"/>
    </location>
</feature>
<evidence type="ECO:0000256" key="5">
    <source>
        <dbReference type="ARBA" id="ARBA00022692"/>
    </source>
</evidence>
<dbReference type="EMBL" id="CP036262">
    <property type="protein sequence ID" value="QDS91497.1"/>
    <property type="molecule type" value="Genomic_DNA"/>
</dbReference>
<dbReference type="GO" id="GO:0005886">
    <property type="term" value="C:plasma membrane"/>
    <property type="evidence" value="ECO:0007669"/>
    <property type="project" value="TreeGrafter"/>
</dbReference>
<evidence type="ECO:0000259" key="11">
    <source>
        <dbReference type="Pfam" id="PF02366"/>
    </source>
</evidence>
<dbReference type="InterPro" id="IPR003342">
    <property type="entry name" value="ArnT-like_N"/>
</dbReference>
<dbReference type="GO" id="GO:0103015">
    <property type="term" value="F:4-amino-4-deoxy-L-arabinose transferase activity"/>
    <property type="evidence" value="ECO:0007669"/>
    <property type="project" value="UniProtKB-EC"/>
</dbReference>
<evidence type="ECO:0000256" key="8">
    <source>
        <dbReference type="ARBA" id="ARBA00023136"/>
    </source>
</evidence>
<feature type="domain" description="ArnT-like N-terminal" evidence="11">
    <location>
        <begin position="306"/>
        <end position="527"/>
    </location>
</feature>
<evidence type="ECO:0000313" key="13">
    <source>
        <dbReference type="Proteomes" id="UP000320672"/>
    </source>
</evidence>
<dbReference type="Gene3D" id="3.90.550.10">
    <property type="entry name" value="Spore Coat Polysaccharide Biosynthesis Protein SpsA, Chain A"/>
    <property type="match status" value="1"/>
</dbReference>
<feature type="domain" description="Glycosyltransferase 2-like" evidence="10">
    <location>
        <begin position="16"/>
        <end position="174"/>
    </location>
</feature>
<feature type="transmembrane region" description="Helical" evidence="9">
    <location>
        <begin position="589"/>
        <end position="607"/>
    </location>
</feature>
<keyword evidence="13" id="KW-1185">Reference proteome</keyword>
<evidence type="ECO:0000313" key="12">
    <source>
        <dbReference type="EMBL" id="QDS91497.1"/>
    </source>
</evidence>
<reference evidence="12 13" key="1">
    <citation type="submission" date="2019-02" db="EMBL/GenBank/DDBJ databases">
        <title>Deep-cultivation of Planctomycetes and their phenomic and genomic characterization uncovers novel biology.</title>
        <authorList>
            <person name="Wiegand S."/>
            <person name="Jogler M."/>
            <person name="Boedeker C."/>
            <person name="Pinto D."/>
            <person name="Vollmers J."/>
            <person name="Rivas-Marin E."/>
            <person name="Kohn T."/>
            <person name="Peeters S.H."/>
            <person name="Heuer A."/>
            <person name="Rast P."/>
            <person name="Oberbeckmann S."/>
            <person name="Bunk B."/>
            <person name="Jeske O."/>
            <person name="Meyerdierks A."/>
            <person name="Storesund J.E."/>
            <person name="Kallscheuer N."/>
            <person name="Luecker S."/>
            <person name="Lage O.M."/>
            <person name="Pohl T."/>
            <person name="Merkel B.J."/>
            <person name="Hornburger P."/>
            <person name="Mueller R.-W."/>
            <person name="Bruemmer F."/>
            <person name="Labrenz M."/>
            <person name="Spormann A.M."/>
            <person name="Op den Camp H."/>
            <person name="Overmann J."/>
            <person name="Amann R."/>
            <person name="Jetten M.S.M."/>
            <person name="Mascher T."/>
            <person name="Medema M.H."/>
            <person name="Devos D.P."/>
            <person name="Kaster A.-K."/>
            <person name="Ovreas L."/>
            <person name="Rohde M."/>
            <person name="Galperin M.Y."/>
            <person name="Jogler C."/>
        </authorList>
    </citation>
    <scope>NUCLEOTIDE SEQUENCE [LARGE SCALE GENOMIC DNA]</scope>
    <source>
        <strain evidence="12 13">FF011L</strain>
    </source>
</reference>
<proteinExistence type="predicted"/>
<keyword evidence="6" id="KW-0448">Lipopolysaccharide biosynthesis</keyword>
<evidence type="ECO:0000259" key="10">
    <source>
        <dbReference type="Pfam" id="PF00535"/>
    </source>
</evidence>
<sequence length="856" mass="95072">MHAPTLPPKEGRPSISLVLPAWNEATVIADAVHEADAALRLVTDCYEIIVVDDGSTDQTAAIVDAIAAQNDSVRLVRHTPNQGYGAAIRSGFAAAEKDLVVFTDADCQFDLTELDRFVLLAERYDIVCGYRIDRKDTALRCLYSKVYNLLVQTLLGTGVRDVDCAFKLFHRDVARGLKITGNGFLVNSEMLVQANQQQRSVVEVGVTHRPRTLGESTVSIRHIPKVLVSLARFWWNEVQFPGVAAGDVTQGLNACQSTPPDASGSIRWPKCLASSTAKYRCLQFALLLVAMVFLFSNLGYPLIDRDETRYAEIPREMIATGNWILPQLNFQTYYDKPPMLYWLCAISYQILGVSETAARVVPALSAFGMIAMTMFFGARIFDRWVGLVSGAVLMLSVGFAFTSRYLLLDGLLSLFVSMSLFSAYEAVRPRHRKSSGPQRLKSVGSRNSIRLTAKLQLGWWLLSAVCIGLAFLTKGPIAIVLWLPPVFAFTWLSDTYVKPRWWHYGVLGGVAAAVAVPWFVAVSRQDPTFLVEFFYTHNVARFAGEFHARPIWYFVPVLLIAGHPWSFLAVPYIRFLFGRTKALSRQRPPAVGFLLLWSAWCFVFFSVSQCKLPTYLLPAAPALALTIGHYLGQVLRDADESSRHFFARFWSARTATATTCLAGVGFVGYAILATPDVSVYVYAWAMFWTSLLVAAVLMINDRYQAKIAWATSAGVMFIFAVMIMHEMVPAYSRSETLFGESSPLAEQLSVDKQPAIATVNHEFSEVPFYLDRRNISHFANVTDSGLSDFVSQNRQCYLIVEEGIASQAIRARLPSGRRLVEVAQRGIARVYQVQGLSGVEPQIAGTQAPVITEVLR</sequence>
<dbReference type="EC" id="2.4.2.43" evidence="12"/>
<protein>
    <submittedName>
        <fullName evidence="12">Undecaprenyl phosphate-alpha-4-amino-4-deoxy-L-arabinose arabinosyl transferase</fullName>
        <ecNumber evidence="12">2.4.2.43</ecNumber>
    </submittedName>
</protein>
<feature type="transmembrane region" description="Helical" evidence="9">
    <location>
        <begin position="384"/>
        <end position="401"/>
    </location>
</feature>
<feature type="transmembrane region" description="Helical" evidence="9">
    <location>
        <begin position="652"/>
        <end position="673"/>
    </location>
</feature>
<dbReference type="KEGG" id="rml:FF011L_02270"/>
<dbReference type="GO" id="GO:0000030">
    <property type="term" value="F:mannosyltransferase activity"/>
    <property type="evidence" value="ECO:0007669"/>
    <property type="project" value="InterPro"/>
</dbReference>
<comment type="subcellular location">
    <subcellularLocation>
        <location evidence="1">Endomembrane system</location>
        <topology evidence="1">Multi-pass membrane protein</topology>
    </subcellularLocation>
</comment>
<dbReference type="SUPFAM" id="SSF53448">
    <property type="entry name" value="Nucleotide-diphospho-sugar transferases"/>
    <property type="match status" value="1"/>
</dbReference>
<dbReference type="GO" id="GO:0012505">
    <property type="term" value="C:endomembrane system"/>
    <property type="evidence" value="ECO:0007669"/>
    <property type="project" value="UniProtKB-SubCell"/>
</dbReference>
<feature type="transmembrane region" description="Helical" evidence="9">
    <location>
        <begin position="501"/>
        <end position="520"/>
    </location>
</feature>
<dbReference type="GO" id="GO:0009103">
    <property type="term" value="P:lipopolysaccharide biosynthetic process"/>
    <property type="evidence" value="ECO:0007669"/>
    <property type="project" value="UniProtKB-KW"/>
</dbReference>
<gene>
    <name evidence="12" type="primary">arnT_1</name>
    <name evidence="12" type="ORF">FF011L_02270</name>
</gene>
<name>A0A517M9N6_9BACT</name>
<dbReference type="GO" id="GO:0099621">
    <property type="term" value="F:undecaprenyl-phosphate 4-deoxy-4-formamido-L-arabinose transferase activity"/>
    <property type="evidence" value="ECO:0007669"/>
    <property type="project" value="TreeGrafter"/>
</dbReference>
<dbReference type="RefSeq" id="WP_145349550.1">
    <property type="nucleotide sequence ID" value="NZ_CP036262.1"/>
</dbReference>
<evidence type="ECO:0000256" key="4">
    <source>
        <dbReference type="ARBA" id="ARBA00022679"/>
    </source>
</evidence>
<keyword evidence="8 9" id="KW-0472">Membrane</keyword>
<feature type="transmembrane region" description="Helical" evidence="9">
    <location>
        <begin position="448"/>
        <end position="471"/>
    </location>
</feature>
<evidence type="ECO:0000256" key="3">
    <source>
        <dbReference type="ARBA" id="ARBA00022676"/>
    </source>
</evidence>
<evidence type="ECO:0000256" key="9">
    <source>
        <dbReference type="SAM" id="Phobius"/>
    </source>
</evidence>